<accession>A0ABU9E5I4</accession>
<evidence type="ECO:0000313" key="1">
    <source>
        <dbReference type="EMBL" id="MEK9499976.1"/>
    </source>
</evidence>
<evidence type="ECO:0000313" key="2">
    <source>
        <dbReference type="Proteomes" id="UP001484239"/>
    </source>
</evidence>
<comment type="caution">
    <text evidence="1">The sequence shown here is derived from an EMBL/GenBank/DDBJ whole genome shotgun (WGS) entry which is preliminary data.</text>
</comment>
<dbReference type="EMBL" id="JBBHLI010000001">
    <property type="protein sequence ID" value="MEK9499976.1"/>
    <property type="molecule type" value="Genomic_DNA"/>
</dbReference>
<keyword evidence="2" id="KW-1185">Reference proteome</keyword>
<proteinExistence type="predicted"/>
<gene>
    <name evidence="1" type="ORF">WI372_03130</name>
</gene>
<dbReference type="RefSeq" id="WP_405277835.1">
    <property type="nucleotide sequence ID" value="NZ_CP144380.1"/>
</dbReference>
<reference evidence="1 2" key="1">
    <citation type="submission" date="2024-02" db="EMBL/GenBank/DDBJ databases">
        <title>A novel Gemmatimonadota bacterium.</title>
        <authorList>
            <person name="Du Z.-J."/>
            <person name="Ye Y.-Q."/>
        </authorList>
    </citation>
    <scope>NUCLEOTIDE SEQUENCE [LARGE SCALE GENOMIC DNA]</scope>
    <source>
        <strain evidence="1 2">DH-20</strain>
    </source>
</reference>
<protein>
    <submittedName>
        <fullName evidence="1">Uncharacterized protein</fullName>
    </submittedName>
</protein>
<name>A0ABU9E5I4_9BACT</name>
<dbReference type="Proteomes" id="UP001484239">
    <property type="component" value="Unassembled WGS sequence"/>
</dbReference>
<sequence length="64" mass="6845">MTTFGMPTSMFLVFVATILAGSLGAIHFVIVHVLMGRPFAEVAPPIVVEKPEVARGMDEEATDV</sequence>
<organism evidence="1 2">
    <name type="scientific">Gaopeijia maritima</name>
    <dbReference type="NCBI Taxonomy" id="3119007"/>
    <lineage>
        <taxon>Bacteria</taxon>
        <taxon>Pseudomonadati</taxon>
        <taxon>Gemmatimonadota</taxon>
        <taxon>Longimicrobiia</taxon>
        <taxon>Gaopeijiales</taxon>
        <taxon>Gaopeijiaceae</taxon>
        <taxon>Gaopeijia</taxon>
    </lineage>
</organism>